<sequence>MCMPWHPRRLPESLGAIENKHFY</sequence>
<name>A0A375G4Q4_9BURK</name>
<dbReference type="EMBL" id="OGUS01000117">
    <property type="protein sequence ID" value="SPC13026.1"/>
    <property type="molecule type" value="Genomic_DNA"/>
</dbReference>
<reference evidence="1" key="1">
    <citation type="submission" date="2018-01" db="EMBL/GenBank/DDBJ databases">
        <authorList>
            <person name="Clerissi C."/>
        </authorList>
    </citation>
    <scope>NUCLEOTIDE SEQUENCE</scope>
    <source>
        <strain evidence="1">Cupriavidus oxalaticus LMG 2235</strain>
    </source>
</reference>
<accession>A0A375G4Q4</accession>
<comment type="caution">
    <text evidence="1">The sequence shown here is derived from an EMBL/GenBank/DDBJ whole genome shotgun (WGS) entry which is preliminary data.</text>
</comment>
<dbReference type="Proteomes" id="UP000256862">
    <property type="component" value="Chromosome CO2235"/>
</dbReference>
<proteinExistence type="predicted"/>
<gene>
    <name evidence="1" type="ORF">CO2235_170149</name>
</gene>
<evidence type="ECO:0000313" key="1">
    <source>
        <dbReference type="EMBL" id="SPC13026.1"/>
    </source>
</evidence>
<dbReference type="AlphaFoldDB" id="A0A375G4Q4"/>
<organism evidence="1">
    <name type="scientific">Cupriavidus oxalaticus</name>
    <dbReference type="NCBI Taxonomy" id="96344"/>
    <lineage>
        <taxon>Bacteria</taxon>
        <taxon>Pseudomonadati</taxon>
        <taxon>Pseudomonadota</taxon>
        <taxon>Betaproteobacteria</taxon>
        <taxon>Burkholderiales</taxon>
        <taxon>Burkholderiaceae</taxon>
        <taxon>Cupriavidus</taxon>
    </lineage>
</organism>
<protein>
    <submittedName>
        <fullName evidence="1">Uncharacterized protein</fullName>
    </submittedName>
</protein>